<keyword evidence="11 12" id="KW-0961">Cell wall biogenesis/degradation</keyword>
<dbReference type="InterPro" id="IPR005905">
    <property type="entry name" value="D_ala_D_ala"/>
</dbReference>
<keyword evidence="8 12" id="KW-0133">Cell shape</keyword>
<dbReference type="PROSITE" id="PS00843">
    <property type="entry name" value="DALA_DALA_LIGASE_1"/>
    <property type="match status" value="1"/>
</dbReference>
<dbReference type="GO" id="GO:0008360">
    <property type="term" value="P:regulation of cell shape"/>
    <property type="evidence" value="ECO:0007669"/>
    <property type="project" value="UniProtKB-KW"/>
</dbReference>
<dbReference type="SUPFAM" id="SSF52440">
    <property type="entry name" value="PreATP-grasp domain"/>
    <property type="match status" value="1"/>
</dbReference>
<comment type="cofactor">
    <cofactor evidence="13">
        <name>Mg(2+)</name>
        <dbReference type="ChEBI" id="CHEBI:18420"/>
    </cofactor>
    <cofactor evidence="13">
        <name>Mn(2+)</name>
        <dbReference type="ChEBI" id="CHEBI:29035"/>
    </cofactor>
    <text evidence="13">Binds 2 magnesium or manganese ions per subunit.</text>
</comment>
<evidence type="ECO:0000256" key="13">
    <source>
        <dbReference type="PIRSR" id="PIRSR039102-3"/>
    </source>
</evidence>
<dbReference type="Pfam" id="PF07478">
    <property type="entry name" value="Dala_Dala_lig_C"/>
    <property type="match status" value="1"/>
</dbReference>
<comment type="function">
    <text evidence="12">Cell wall formation.</text>
</comment>
<evidence type="ECO:0000256" key="1">
    <source>
        <dbReference type="ARBA" id="ARBA00001936"/>
    </source>
</evidence>
<comment type="subcellular location">
    <subcellularLocation>
        <location evidence="12">Cytoplasm</location>
    </subcellularLocation>
</comment>
<dbReference type="GO" id="GO:0009252">
    <property type="term" value="P:peptidoglycan biosynthetic process"/>
    <property type="evidence" value="ECO:0007669"/>
    <property type="project" value="UniProtKB-UniRule"/>
</dbReference>
<feature type="binding site" evidence="13">
    <location>
        <position position="312"/>
    </location>
    <ligand>
        <name>Mg(2+)</name>
        <dbReference type="ChEBI" id="CHEBI:18420"/>
        <label>1</label>
    </ligand>
</feature>
<keyword evidence="9 12" id="KW-0573">Peptidoglycan synthesis</keyword>
<dbReference type="GO" id="GO:0071555">
    <property type="term" value="P:cell wall organization"/>
    <property type="evidence" value="ECO:0007669"/>
    <property type="project" value="UniProtKB-KW"/>
</dbReference>
<evidence type="ECO:0000256" key="10">
    <source>
        <dbReference type="ARBA" id="ARBA00023211"/>
    </source>
</evidence>
<evidence type="ECO:0000256" key="4">
    <source>
        <dbReference type="ARBA" id="ARBA00022723"/>
    </source>
</evidence>
<comment type="catalytic activity">
    <reaction evidence="12">
        <text>2 D-alanine + ATP = D-alanyl-D-alanine + ADP + phosphate + H(+)</text>
        <dbReference type="Rhea" id="RHEA:11224"/>
        <dbReference type="ChEBI" id="CHEBI:15378"/>
        <dbReference type="ChEBI" id="CHEBI:30616"/>
        <dbReference type="ChEBI" id="CHEBI:43474"/>
        <dbReference type="ChEBI" id="CHEBI:57416"/>
        <dbReference type="ChEBI" id="CHEBI:57822"/>
        <dbReference type="ChEBI" id="CHEBI:456216"/>
        <dbReference type="EC" id="6.3.2.4"/>
    </reaction>
</comment>
<dbReference type="UniPathway" id="UPA00219"/>
<evidence type="ECO:0000256" key="5">
    <source>
        <dbReference type="ARBA" id="ARBA00022741"/>
    </source>
</evidence>
<evidence type="ECO:0000256" key="9">
    <source>
        <dbReference type="ARBA" id="ARBA00022984"/>
    </source>
</evidence>
<keyword evidence="5 14" id="KW-0547">Nucleotide-binding</keyword>
<dbReference type="InterPro" id="IPR011127">
    <property type="entry name" value="Dala_Dala_lig_N"/>
</dbReference>
<dbReference type="NCBIfam" id="TIGR01205">
    <property type="entry name" value="D_ala_D_alaTIGR"/>
    <property type="match status" value="1"/>
</dbReference>
<dbReference type="Gene3D" id="3.30.470.20">
    <property type="entry name" value="ATP-grasp fold, B domain"/>
    <property type="match status" value="1"/>
</dbReference>
<feature type="binding site" evidence="13">
    <location>
        <position position="326"/>
    </location>
    <ligand>
        <name>Mg(2+)</name>
        <dbReference type="ChEBI" id="CHEBI:18420"/>
        <label>1</label>
    </ligand>
</feature>
<dbReference type="PANTHER" id="PTHR23132:SF25">
    <property type="entry name" value="D-ALANINE--D-ALANINE LIGASE A"/>
    <property type="match status" value="1"/>
</dbReference>
<dbReference type="Gene3D" id="3.30.1490.20">
    <property type="entry name" value="ATP-grasp fold, A domain"/>
    <property type="match status" value="1"/>
</dbReference>
<dbReference type="Pfam" id="PF01820">
    <property type="entry name" value="Dala_Dala_lig_N"/>
    <property type="match status" value="1"/>
</dbReference>
<comment type="caution">
    <text evidence="16">The sequence shown here is derived from an EMBL/GenBank/DDBJ whole genome shotgun (WGS) entry which is preliminary data.</text>
</comment>
<keyword evidence="7 13" id="KW-0460">Magnesium</keyword>
<evidence type="ECO:0000256" key="7">
    <source>
        <dbReference type="ARBA" id="ARBA00022842"/>
    </source>
</evidence>
<evidence type="ECO:0000256" key="11">
    <source>
        <dbReference type="ARBA" id="ARBA00023316"/>
    </source>
</evidence>
<dbReference type="PANTHER" id="PTHR23132">
    <property type="entry name" value="D-ALANINE--D-ALANINE LIGASE"/>
    <property type="match status" value="1"/>
</dbReference>
<dbReference type="NCBIfam" id="NF002528">
    <property type="entry name" value="PRK01966.1-4"/>
    <property type="match status" value="1"/>
</dbReference>
<dbReference type="SUPFAM" id="SSF56059">
    <property type="entry name" value="Glutathione synthetase ATP-binding domain-like"/>
    <property type="match status" value="1"/>
</dbReference>
<keyword evidence="3 12" id="KW-0436">Ligase</keyword>
<evidence type="ECO:0000256" key="12">
    <source>
        <dbReference type="HAMAP-Rule" id="MF_00047"/>
    </source>
</evidence>
<organism evidence="16 17">
    <name type="scientific">Candidatus Berkelbacteria bacterium RIFOXYA2_FULL_43_10</name>
    <dbReference type="NCBI Taxonomy" id="1797472"/>
    <lineage>
        <taxon>Bacteria</taxon>
        <taxon>Candidatus Berkelbacteria</taxon>
    </lineage>
</organism>
<keyword evidence="10 13" id="KW-0464">Manganese</keyword>
<sequence>MKIGVFFGSRNPEHDISIITAQLIINGLYGLGHEVVPIYINKSGQWMIGEVFGKLATFTDANSGTPNDISYSKYYQDLEKSHGKLVFKQKKLAGKEVTIDLAFPALHGAYGEDGTIQGIFEMLDVPYVGCDVPSSAVSMNKSLTKQIFTANDISTTKFYTFSKKDWNENKKKVVDEISKLKWPIFIKPVHLGSSIGIAKVNKESELEDKINVALYYDEEVLAEEAVENLMDVTCCVIGNEDLTASELQESIFSKGLFDFDQKYLDNGGAQLGKAQSSIVIPARIDNKLTLQIKNTAKDVYRALGCSGIARIDFLLDTKTKKYFANEVNPLPGTLYHHLWEKSGVPLDTLLKKLIGFALDKAENKKKISSTFSSSVLTNLGSKKLSK</sequence>
<dbReference type="EC" id="6.3.2.4" evidence="12"/>
<dbReference type="InterPro" id="IPR000291">
    <property type="entry name" value="D-Ala_lig_Van_CS"/>
</dbReference>
<evidence type="ECO:0000313" key="17">
    <source>
        <dbReference type="Proteomes" id="UP000178583"/>
    </source>
</evidence>
<feature type="binding site" evidence="13">
    <location>
        <position position="328"/>
    </location>
    <ligand>
        <name>Mg(2+)</name>
        <dbReference type="ChEBI" id="CHEBI:18420"/>
        <label>2</label>
    </ligand>
</feature>
<keyword evidence="12" id="KW-0963">Cytoplasm</keyword>
<name>A0A1F5EEK0_9BACT</name>
<gene>
    <name evidence="12" type="primary">ddl</name>
    <name evidence="16" type="ORF">A2215_01125</name>
</gene>
<proteinExistence type="inferred from homology"/>
<evidence type="ECO:0000256" key="8">
    <source>
        <dbReference type="ARBA" id="ARBA00022960"/>
    </source>
</evidence>
<dbReference type="STRING" id="1797472.A2215_01125"/>
<comment type="cofactor">
    <cofactor evidence="1">
        <name>Mn(2+)</name>
        <dbReference type="ChEBI" id="CHEBI:29035"/>
    </cofactor>
</comment>
<dbReference type="Gene3D" id="3.40.50.20">
    <property type="match status" value="1"/>
</dbReference>
<evidence type="ECO:0000256" key="2">
    <source>
        <dbReference type="ARBA" id="ARBA00010871"/>
    </source>
</evidence>
<evidence type="ECO:0000256" key="14">
    <source>
        <dbReference type="PROSITE-ProRule" id="PRU00409"/>
    </source>
</evidence>
<dbReference type="EMBL" id="MEZY01000005">
    <property type="protein sequence ID" value="OGD65801.1"/>
    <property type="molecule type" value="Genomic_DNA"/>
</dbReference>
<comment type="pathway">
    <text evidence="12">Cell wall biogenesis; peptidoglycan biosynthesis.</text>
</comment>
<evidence type="ECO:0000313" key="16">
    <source>
        <dbReference type="EMBL" id="OGD65801.1"/>
    </source>
</evidence>
<dbReference type="PROSITE" id="PS50975">
    <property type="entry name" value="ATP_GRASP"/>
    <property type="match status" value="1"/>
</dbReference>
<evidence type="ECO:0000259" key="15">
    <source>
        <dbReference type="PROSITE" id="PS50975"/>
    </source>
</evidence>
<dbReference type="InterPro" id="IPR011095">
    <property type="entry name" value="Dala_Dala_lig_C"/>
</dbReference>
<keyword evidence="4 13" id="KW-0479">Metal-binding</keyword>
<evidence type="ECO:0000256" key="3">
    <source>
        <dbReference type="ARBA" id="ARBA00022598"/>
    </source>
</evidence>
<dbReference type="AlphaFoldDB" id="A0A1F5EEK0"/>
<dbReference type="PIRSF" id="PIRSF039102">
    <property type="entry name" value="Ddl/VanB"/>
    <property type="match status" value="1"/>
</dbReference>
<dbReference type="InterPro" id="IPR016185">
    <property type="entry name" value="PreATP-grasp_dom_sf"/>
</dbReference>
<dbReference type="GO" id="GO:0008716">
    <property type="term" value="F:D-alanine-D-alanine ligase activity"/>
    <property type="evidence" value="ECO:0007669"/>
    <property type="project" value="UniProtKB-UniRule"/>
</dbReference>
<accession>A0A1F5EEK0</accession>
<dbReference type="InterPro" id="IPR013815">
    <property type="entry name" value="ATP_grasp_subdomain_1"/>
</dbReference>
<protein>
    <recommendedName>
        <fullName evidence="12">D-alanine--D-alanine ligase</fullName>
        <ecNumber evidence="12">6.3.2.4</ecNumber>
    </recommendedName>
    <alternativeName>
        <fullName evidence="12">D-Ala-D-Ala ligase</fullName>
    </alternativeName>
    <alternativeName>
        <fullName evidence="12">D-alanylalanine synthetase</fullName>
    </alternativeName>
</protein>
<dbReference type="PROSITE" id="PS00844">
    <property type="entry name" value="DALA_DALA_LIGASE_2"/>
    <property type="match status" value="1"/>
</dbReference>
<reference evidence="16 17" key="1">
    <citation type="journal article" date="2016" name="Nat. Commun.">
        <title>Thousands of microbial genomes shed light on interconnected biogeochemical processes in an aquifer system.</title>
        <authorList>
            <person name="Anantharaman K."/>
            <person name="Brown C.T."/>
            <person name="Hug L.A."/>
            <person name="Sharon I."/>
            <person name="Castelle C.J."/>
            <person name="Probst A.J."/>
            <person name="Thomas B.C."/>
            <person name="Singh A."/>
            <person name="Wilkins M.J."/>
            <person name="Karaoz U."/>
            <person name="Brodie E.L."/>
            <person name="Williams K.H."/>
            <person name="Hubbard S.S."/>
            <person name="Banfield J.F."/>
        </authorList>
    </citation>
    <scope>NUCLEOTIDE SEQUENCE [LARGE SCALE GENOMIC DNA]</scope>
</reference>
<feature type="domain" description="ATP-grasp" evidence="15">
    <location>
        <begin position="145"/>
        <end position="355"/>
    </location>
</feature>
<dbReference type="Proteomes" id="UP000178583">
    <property type="component" value="Unassembled WGS sequence"/>
</dbReference>
<dbReference type="GO" id="GO:0046872">
    <property type="term" value="F:metal ion binding"/>
    <property type="evidence" value="ECO:0007669"/>
    <property type="project" value="UniProtKB-KW"/>
</dbReference>
<dbReference type="InterPro" id="IPR011761">
    <property type="entry name" value="ATP-grasp"/>
</dbReference>
<dbReference type="GO" id="GO:0005829">
    <property type="term" value="C:cytosol"/>
    <property type="evidence" value="ECO:0007669"/>
    <property type="project" value="TreeGrafter"/>
</dbReference>
<keyword evidence="6 14" id="KW-0067">ATP-binding</keyword>
<feature type="binding site" evidence="13">
    <location>
        <position position="326"/>
    </location>
    <ligand>
        <name>Mg(2+)</name>
        <dbReference type="ChEBI" id="CHEBI:18420"/>
        <label>2</label>
    </ligand>
</feature>
<dbReference type="GO" id="GO:0005524">
    <property type="term" value="F:ATP binding"/>
    <property type="evidence" value="ECO:0007669"/>
    <property type="project" value="UniProtKB-UniRule"/>
</dbReference>
<evidence type="ECO:0000256" key="6">
    <source>
        <dbReference type="ARBA" id="ARBA00022840"/>
    </source>
</evidence>
<comment type="similarity">
    <text evidence="2 12">Belongs to the D-alanine--D-alanine ligase family.</text>
</comment>
<dbReference type="HAMAP" id="MF_00047">
    <property type="entry name" value="Dala_Dala_lig"/>
    <property type="match status" value="1"/>
</dbReference>